<keyword evidence="5 11" id="KW-0812">Transmembrane</keyword>
<evidence type="ECO:0000256" key="10">
    <source>
        <dbReference type="SAM" id="MobiDB-lite"/>
    </source>
</evidence>
<feature type="transmembrane region" description="Helical" evidence="11">
    <location>
        <begin position="199"/>
        <end position="219"/>
    </location>
</feature>
<accession>A0A8H4RVC2</accession>
<feature type="transmembrane region" description="Helical" evidence="11">
    <location>
        <begin position="277"/>
        <end position="298"/>
    </location>
</feature>
<name>A0A8H4RVC2_9HELO</name>
<evidence type="ECO:0000256" key="6">
    <source>
        <dbReference type="ARBA" id="ARBA00022824"/>
    </source>
</evidence>
<proteinExistence type="inferred from homology"/>
<evidence type="ECO:0000256" key="7">
    <source>
        <dbReference type="ARBA" id="ARBA00022989"/>
    </source>
</evidence>
<comment type="similarity">
    <text evidence="2">Belongs to the nucleotide-sugar transporter family. SLC35B subfamily.</text>
</comment>
<evidence type="ECO:0000313" key="12">
    <source>
        <dbReference type="EMBL" id="KAF4636677.1"/>
    </source>
</evidence>
<dbReference type="AlphaFoldDB" id="A0A8H4RVC2"/>
<gene>
    <name evidence="12" type="ORF">G7Y89_g1413</name>
</gene>
<dbReference type="PANTHER" id="PTHR10778:SF10">
    <property type="entry name" value="SOLUTE CARRIER FAMILY 35 MEMBER B1"/>
    <property type="match status" value="1"/>
</dbReference>
<feature type="transmembrane region" description="Helical" evidence="11">
    <location>
        <begin position="332"/>
        <end position="354"/>
    </location>
</feature>
<dbReference type="InterPro" id="IPR013657">
    <property type="entry name" value="SCL35B1-4/HUT1"/>
</dbReference>
<keyword evidence="7 11" id="KW-1133">Transmembrane helix</keyword>
<feature type="compositionally biased region" description="Polar residues" evidence="10">
    <location>
        <begin position="17"/>
        <end position="31"/>
    </location>
</feature>
<dbReference type="OrthoDB" id="1601at2759"/>
<feature type="transmembrane region" description="Helical" evidence="11">
    <location>
        <begin position="145"/>
        <end position="165"/>
    </location>
</feature>
<evidence type="ECO:0000256" key="5">
    <source>
        <dbReference type="ARBA" id="ARBA00022692"/>
    </source>
</evidence>
<evidence type="ECO:0000256" key="11">
    <source>
        <dbReference type="SAM" id="Phobius"/>
    </source>
</evidence>
<feature type="transmembrane region" description="Helical" evidence="11">
    <location>
        <begin position="65"/>
        <end position="85"/>
    </location>
</feature>
<sequence>MARTKQATPLRRDPSSEYVQGNANGTPSRSPRNLDSEKMNGNSTNGYPNGSLLHVDAPVKKEAGALQFLIAVGGIYGSFLTWALLQERLTTTPYGDSSAPELFKFPVFLNTVQSLFAALVGYVYLQFDTAPGAKAAPIFPNRKIVVPLLLVAITSSLASPFGYASLAHIDYITFILAKSCKLLPVMFLHITLFQKKYPLYKYMVVLAVTSGVAVFTLHAGSAKAHAKPSKASVNPDRNSTWGLLLLGINLLFDGLTNTTQDYIFQTYQPYKGPQMMCANNIMSTLITFSYLGLSPYIVHTGIGEYLGMDLTSGNGGGEFAAAWGFMTRHPGVWYDVLGFAICGAVGQVFIFYTLSTFSSLLLVTITVTRKMLTMILSVVWFGHRLGGKQWMGVGLVFGGIGAEGIITRREKQAKEKAAAKKKLFDAVADEAAAVVVVWELRLREAYDLDTLGNRGLWWCWEAERSSWDWESASEAVVATGSGWRRE</sequence>
<dbReference type="InterPro" id="IPR037185">
    <property type="entry name" value="EmrE-like"/>
</dbReference>
<dbReference type="Proteomes" id="UP000566819">
    <property type="component" value="Unassembled WGS sequence"/>
</dbReference>
<dbReference type="Pfam" id="PF08449">
    <property type="entry name" value="UAA"/>
    <property type="match status" value="1"/>
</dbReference>
<feature type="transmembrane region" description="Helical" evidence="11">
    <location>
        <begin position="171"/>
        <end position="192"/>
    </location>
</feature>
<keyword evidence="3" id="KW-0813">Transport</keyword>
<dbReference type="GO" id="GO:0005460">
    <property type="term" value="F:UDP-glucose transmembrane transporter activity"/>
    <property type="evidence" value="ECO:0007669"/>
    <property type="project" value="TreeGrafter"/>
</dbReference>
<evidence type="ECO:0000256" key="2">
    <source>
        <dbReference type="ARBA" id="ARBA00010694"/>
    </source>
</evidence>
<keyword evidence="8 11" id="KW-0472">Membrane</keyword>
<keyword evidence="13" id="KW-1185">Reference proteome</keyword>
<evidence type="ECO:0000256" key="1">
    <source>
        <dbReference type="ARBA" id="ARBA00004477"/>
    </source>
</evidence>
<feature type="region of interest" description="Disordered" evidence="10">
    <location>
        <begin position="1"/>
        <end position="47"/>
    </location>
</feature>
<reference evidence="12 13" key="1">
    <citation type="submission" date="2020-03" db="EMBL/GenBank/DDBJ databases">
        <title>Draft Genome Sequence of Cudoniella acicularis.</title>
        <authorList>
            <person name="Buettner E."/>
            <person name="Kellner H."/>
        </authorList>
    </citation>
    <scope>NUCLEOTIDE SEQUENCE [LARGE SCALE GENOMIC DNA]</scope>
    <source>
        <strain evidence="12 13">DSM 108380</strain>
    </source>
</reference>
<keyword evidence="6" id="KW-0256">Endoplasmic reticulum</keyword>
<feature type="transmembrane region" description="Helical" evidence="11">
    <location>
        <begin position="361"/>
        <end position="383"/>
    </location>
</feature>
<dbReference type="GO" id="GO:0000139">
    <property type="term" value="C:Golgi membrane"/>
    <property type="evidence" value="ECO:0007669"/>
    <property type="project" value="TreeGrafter"/>
</dbReference>
<evidence type="ECO:0000256" key="8">
    <source>
        <dbReference type="ARBA" id="ARBA00023136"/>
    </source>
</evidence>
<keyword evidence="4" id="KW-0762">Sugar transport</keyword>
<dbReference type="SUPFAM" id="SSF103481">
    <property type="entry name" value="Multidrug resistance efflux transporter EmrE"/>
    <property type="match status" value="1"/>
</dbReference>
<comment type="caution">
    <text evidence="12">The sequence shown here is derived from an EMBL/GenBank/DDBJ whole genome shotgun (WGS) entry which is preliminary data.</text>
</comment>
<dbReference type="EMBL" id="JAAMPI010000054">
    <property type="protein sequence ID" value="KAF4636677.1"/>
    <property type="molecule type" value="Genomic_DNA"/>
</dbReference>
<comment type="subcellular location">
    <subcellularLocation>
        <location evidence="1">Endoplasmic reticulum membrane</location>
        <topology evidence="1">Multi-pass membrane protein</topology>
    </subcellularLocation>
</comment>
<dbReference type="GO" id="GO:0005459">
    <property type="term" value="F:UDP-galactose transmembrane transporter activity"/>
    <property type="evidence" value="ECO:0007669"/>
    <property type="project" value="TreeGrafter"/>
</dbReference>
<feature type="transmembrane region" description="Helical" evidence="11">
    <location>
        <begin position="105"/>
        <end position="125"/>
    </location>
</feature>
<evidence type="ECO:0000256" key="4">
    <source>
        <dbReference type="ARBA" id="ARBA00022597"/>
    </source>
</evidence>
<dbReference type="GO" id="GO:0005789">
    <property type="term" value="C:endoplasmic reticulum membrane"/>
    <property type="evidence" value="ECO:0007669"/>
    <property type="project" value="UniProtKB-SubCell"/>
</dbReference>
<feature type="transmembrane region" description="Helical" evidence="11">
    <location>
        <begin position="239"/>
        <end position="256"/>
    </location>
</feature>
<evidence type="ECO:0000313" key="13">
    <source>
        <dbReference type="Proteomes" id="UP000566819"/>
    </source>
</evidence>
<protein>
    <recommendedName>
        <fullName evidence="9">UDP-galactose transporter homolog 1</fullName>
    </recommendedName>
</protein>
<organism evidence="12 13">
    <name type="scientific">Cudoniella acicularis</name>
    <dbReference type="NCBI Taxonomy" id="354080"/>
    <lineage>
        <taxon>Eukaryota</taxon>
        <taxon>Fungi</taxon>
        <taxon>Dikarya</taxon>
        <taxon>Ascomycota</taxon>
        <taxon>Pezizomycotina</taxon>
        <taxon>Leotiomycetes</taxon>
        <taxon>Helotiales</taxon>
        <taxon>Tricladiaceae</taxon>
        <taxon>Cudoniella</taxon>
    </lineage>
</organism>
<feature type="transmembrane region" description="Helical" evidence="11">
    <location>
        <begin position="389"/>
        <end position="406"/>
    </location>
</feature>
<evidence type="ECO:0000256" key="9">
    <source>
        <dbReference type="ARBA" id="ARBA00041103"/>
    </source>
</evidence>
<evidence type="ECO:0000256" key="3">
    <source>
        <dbReference type="ARBA" id="ARBA00022448"/>
    </source>
</evidence>
<dbReference type="PANTHER" id="PTHR10778">
    <property type="entry name" value="SOLUTE CARRIER FAMILY 35 MEMBER B"/>
    <property type="match status" value="1"/>
</dbReference>